<protein>
    <submittedName>
        <fullName evidence="1">Uncharacterized protein</fullName>
    </submittedName>
</protein>
<dbReference type="EMBL" id="PISE01000025">
    <property type="protein sequence ID" value="PKG23370.1"/>
    <property type="molecule type" value="Genomic_DNA"/>
</dbReference>
<comment type="caution">
    <text evidence="1">The sequence shown here is derived from an EMBL/GenBank/DDBJ whole genome shotgun (WGS) entry which is preliminary data.</text>
</comment>
<name>A0A2N0Z1I3_9BACI</name>
<keyword evidence="2" id="KW-1185">Reference proteome</keyword>
<sequence length="117" mass="13916">MIYTSGIVDFYYRTTKSPTYKQYITNKINKIKNPYGDKFKVLAISEPFEKNNQIYVRISCSFQIYMQESYYRKSLEDYVGQVFPTLKERLSSDVISTKVHNLAKAHDIKEKKRKKHV</sequence>
<evidence type="ECO:0000313" key="1">
    <source>
        <dbReference type="EMBL" id="PKG23370.1"/>
    </source>
</evidence>
<dbReference type="RefSeq" id="WP_101177476.1">
    <property type="nucleotide sequence ID" value="NZ_PISE01000025.1"/>
</dbReference>
<dbReference type="AlphaFoldDB" id="A0A2N0Z1I3"/>
<proteinExistence type="predicted"/>
<reference evidence="1 2" key="1">
    <citation type="journal article" date="2003" name="Int. J. Syst. Evol. Microbiol.">
        <title>Bacillus nealsonii sp. nov., isolated from a spacecraft-assembly facility, whose spores are gamma-radiation resistant.</title>
        <authorList>
            <person name="Venkateswaran K."/>
            <person name="Kempf M."/>
            <person name="Chen F."/>
            <person name="Satomi M."/>
            <person name="Nicholson W."/>
            <person name="Kern R."/>
        </authorList>
    </citation>
    <scope>NUCLEOTIDE SEQUENCE [LARGE SCALE GENOMIC DNA]</scope>
    <source>
        <strain evidence="1 2">FO-92</strain>
    </source>
</reference>
<gene>
    <name evidence="1" type="ORF">CWS01_12190</name>
</gene>
<accession>A0A2N0Z1I3</accession>
<dbReference type="Proteomes" id="UP000233375">
    <property type="component" value="Unassembled WGS sequence"/>
</dbReference>
<evidence type="ECO:0000313" key="2">
    <source>
        <dbReference type="Proteomes" id="UP000233375"/>
    </source>
</evidence>
<dbReference type="OrthoDB" id="2904340at2"/>
<organism evidence="1 2">
    <name type="scientific">Niallia nealsonii</name>
    <dbReference type="NCBI Taxonomy" id="115979"/>
    <lineage>
        <taxon>Bacteria</taxon>
        <taxon>Bacillati</taxon>
        <taxon>Bacillota</taxon>
        <taxon>Bacilli</taxon>
        <taxon>Bacillales</taxon>
        <taxon>Bacillaceae</taxon>
        <taxon>Niallia</taxon>
    </lineage>
</organism>